<dbReference type="InterPro" id="IPR004358">
    <property type="entry name" value="Sig_transdc_His_kin-like_C"/>
</dbReference>
<dbReference type="PROSITE" id="PS50109">
    <property type="entry name" value="HIS_KIN"/>
    <property type="match status" value="1"/>
</dbReference>
<feature type="domain" description="PAS" evidence="8">
    <location>
        <begin position="337"/>
        <end position="407"/>
    </location>
</feature>
<dbReference type="Gene3D" id="1.10.287.130">
    <property type="match status" value="1"/>
</dbReference>
<dbReference type="SMART" id="SM00448">
    <property type="entry name" value="REC"/>
    <property type="match status" value="1"/>
</dbReference>
<feature type="domain" description="Response regulatory" evidence="7">
    <location>
        <begin position="724"/>
        <end position="840"/>
    </location>
</feature>
<evidence type="ECO:0000259" key="7">
    <source>
        <dbReference type="PROSITE" id="PS50110"/>
    </source>
</evidence>
<dbReference type="PROSITE" id="PS50112">
    <property type="entry name" value="PAS"/>
    <property type="match status" value="2"/>
</dbReference>
<dbReference type="InterPro" id="IPR036097">
    <property type="entry name" value="HisK_dim/P_sf"/>
</dbReference>
<dbReference type="InterPro" id="IPR003661">
    <property type="entry name" value="HisK_dim/P_dom"/>
</dbReference>
<dbReference type="Pfam" id="PF02518">
    <property type="entry name" value="HATPase_c"/>
    <property type="match status" value="1"/>
</dbReference>
<dbReference type="InterPro" id="IPR035965">
    <property type="entry name" value="PAS-like_dom_sf"/>
</dbReference>
<keyword evidence="5" id="KW-0812">Transmembrane</keyword>
<dbReference type="InterPro" id="IPR000014">
    <property type="entry name" value="PAS"/>
</dbReference>
<feature type="domain" description="PAC" evidence="9">
    <location>
        <begin position="284"/>
        <end position="336"/>
    </location>
</feature>
<dbReference type="Pfam" id="PF00072">
    <property type="entry name" value="Response_reg"/>
    <property type="match status" value="1"/>
</dbReference>
<dbReference type="EMBL" id="AP023213">
    <property type="protein sequence ID" value="BCG48720.1"/>
    <property type="molecule type" value="Genomic_DNA"/>
</dbReference>
<evidence type="ECO:0000313" key="11">
    <source>
        <dbReference type="Proteomes" id="UP000515472"/>
    </source>
</evidence>
<keyword evidence="11" id="KW-1185">Reference proteome</keyword>
<evidence type="ECO:0000256" key="4">
    <source>
        <dbReference type="PROSITE-ProRule" id="PRU00169"/>
    </source>
</evidence>
<dbReference type="SUPFAM" id="SSF52172">
    <property type="entry name" value="CheY-like"/>
    <property type="match status" value="1"/>
</dbReference>
<dbReference type="PRINTS" id="PR00344">
    <property type="entry name" value="BCTRLSENSOR"/>
</dbReference>
<feature type="domain" description="PAC" evidence="9">
    <location>
        <begin position="161"/>
        <end position="211"/>
    </location>
</feature>
<dbReference type="InterPro" id="IPR001789">
    <property type="entry name" value="Sig_transdc_resp-reg_receiver"/>
</dbReference>
<dbReference type="PANTHER" id="PTHR43065">
    <property type="entry name" value="SENSOR HISTIDINE KINASE"/>
    <property type="match status" value="1"/>
</dbReference>
<dbReference type="CDD" id="cd00082">
    <property type="entry name" value="HisKA"/>
    <property type="match status" value="1"/>
</dbReference>
<dbReference type="Pfam" id="PF13426">
    <property type="entry name" value="PAS_9"/>
    <property type="match status" value="1"/>
</dbReference>
<dbReference type="InterPro" id="IPR000700">
    <property type="entry name" value="PAS-assoc_C"/>
</dbReference>
<dbReference type="Gene3D" id="3.30.565.10">
    <property type="entry name" value="Histidine kinase-like ATPase, C-terminal domain"/>
    <property type="match status" value="1"/>
</dbReference>
<dbReference type="InterPro" id="IPR003594">
    <property type="entry name" value="HATPase_dom"/>
</dbReference>
<evidence type="ECO:0000256" key="2">
    <source>
        <dbReference type="ARBA" id="ARBA00012438"/>
    </source>
</evidence>
<protein>
    <recommendedName>
        <fullName evidence="2">histidine kinase</fullName>
        <ecNumber evidence="2">2.7.13.3</ecNumber>
    </recommendedName>
</protein>
<keyword evidence="10" id="KW-0418">Kinase</keyword>
<proteinExistence type="predicted"/>
<dbReference type="PROSITE" id="PS50113">
    <property type="entry name" value="PAC"/>
    <property type="match status" value="2"/>
</dbReference>
<dbReference type="KEGG" id="gbn:GEOBRER4_34700"/>
<dbReference type="RefSeq" id="WP_185243363.1">
    <property type="nucleotide sequence ID" value="NZ_AP023213.1"/>
</dbReference>
<keyword evidence="3 4" id="KW-0597">Phosphoprotein</keyword>
<dbReference type="Proteomes" id="UP000515472">
    <property type="component" value="Chromosome"/>
</dbReference>
<dbReference type="SMART" id="SM00387">
    <property type="entry name" value="HATPase_c"/>
    <property type="match status" value="1"/>
</dbReference>
<feature type="domain" description="PAS" evidence="8">
    <location>
        <begin position="85"/>
        <end position="129"/>
    </location>
</feature>
<evidence type="ECO:0000313" key="10">
    <source>
        <dbReference type="EMBL" id="BCG48720.1"/>
    </source>
</evidence>
<feature type="transmembrane region" description="Helical" evidence="5">
    <location>
        <begin position="44"/>
        <end position="68"/>
    </location>
</feature>
<dbReference type="Gene3D" id="3.30.450.20">
    <property type="entry name" value="PAS domain"/>
    <property type="match status" value="3"/>
</dbReference>
<sequence>MKQADANKRRLETARIVGIYAVFGLAWIYGSDQVVDWMFEDRKLLVQIAVAKGFLFIFCTAALLYFLISRYLDRLGAAETERLEILDNYRTIFNATNEAIFLHDIETGRVLDVNQRVLDMYGYTREEALCGDLSLFSSGLAPYSPSDALAKVRQTVNDGPQVFQWLARRKNGEQFWAEVSLRRITTLGRLAIIAVVRDVTERKRQEDAIKEKNAHLRFFFEYAPASLAMFDTKMRYLQVSRRWQSMYGLGDRNLIGLSHYDVFPEMPERWKELHRRGLAGEVLREEADRFVRADGTVQWVRWEIRPWYEAVDRVGGIVIFTEDITQRKQIEDALSANERFLRMLTDQVPGMVGYWDSELRCGFANKAYQEWFGKSTEQMIGITLQDLLGEELFAQNEPYVRKALSGEPQRFERTLVKPGGEVGYTWAHYIPDRVGGVTRGFYVLVSDVTELKLAEAEKVRLESQLQQAQKLESVGRLAGGVAHDFNNLLTVILGLAQLGMRELDPQDPVRNRLEGIRQAAEKSAALTQQLLGFARKQTIAPKVLELNQTVEQMLGMLRRLVGENIEVVWRPAPKLWAVKMDPSQLDQVLANLCVNARDAIADVGRITIETANARLDKDYCASHFGFVPGDYVQLTVSDDGCGIDKETMARIFEPFFTTKELGKGTGLGLATLYGIVKQNSGFINTYSEPGAGTSFKIYLPRYDAARADSLPEPEEKPASRGHETILVVEDEPTIREVAISLLQLQGYRVLAAGLPREAIELARAHADEIDLLMTDVVMPEMNGRELARSLLAICPRMKALFMSGYTANVIAHHGVLDDGVNFISKPFSLTDLAEKVREALDEKTR</sequence>
<dbReference type="SUPFAM" id="SSF55874">
    <property type="entry name" value="ATPase domain of HSP90 chaperone/DNA topoisomerase II/histidine kinase"/>
    <property type="match status" value="1"/>
</dbReference>
<evidence type="ECO:0000259" key="9">
    <source>
        <dbReference type="PROSITE" id="PS50113"/>
    </source>
</evidence>
<evidence type="ECO:0000256" key="5">
    <source>
        <dbReference type="SAM" id="Phobius"/>
    </source>
</evidence>
<dbReference type="SMART" id="SM00091">
    <property type="entry name" value="PAS"/>
    <property type="match status" value="3"/>
</dbReference>
<evidence type="ECO:0000256" key="1">
    <source>
        <dbReference type="ARBA" id="ARBA00000085"/>
    </source>
</evidence>
<feature type="domain" description="Histidine kinase" evidence="6">
    <location>
        <begin position="480"/>
        <end position="703"/>
    </location>
</feature>
<evidence type="ECO:0000259" key="6">
    <source>
        <dbReference type="PROSITE" id="PS50109"/>
    </source>
</evidence>
<reference evidence="10 11" key="1">
    <citation type="submission" date="2020-06" db="EMBL/GenBank/DDBJ databases">
        <title>Interaction of electrochemicaly active bacteria, Geobacter bremensis R4 on different carbon anode.</title>
        <authorList>
            <person name="Meng L."/>
            <person name="Yoshida N."/>
        </authorList>
    </citation>
    <scope>NUCLEOTIDE SEQUENCE [LARGE SCALE GENOMIC DNA]</scope>
    <source>
        <strain evidence="10 11">R4</strain>
    </source>
</reference>
<evidence type="ECO:0000259" key="8">
    <source>
        <dbReference type="PROSITE" id="PS50112"/>
    </source>
</evidence>
<dbReference type="CDD" id="cd00130">
    <property type="entry name" value="PAS"/>
    <property type="match status" value="3"/>
</dbReference>
<comment type="catalytic activity">
    <reaction evidence="1">
        <text>ATP + protein L-histidine = ADP + protein N-phospho-L-histidine.</text>
        <dbReference type="EC" id="2.7.13.3"/>
    </reaction>
</comment>
<dbReference type="NCBIfam" id="TIGR00229">
    <property type="entry name" value="sensory_box"/>
    <property type="match status" value="3"/>
</dbReference>
<dbReference type="SMART" id="SM00086">
    <property type="entry name" value="PAC"/>
    <property type="match status" value="3"/>
</dbReference>
<dbReference type="GO" id="GO:0000155">
    <property type="term" value="F:phosphorelay sensor kinase activity"/>
    <property type="evidence" value="ECO:0007669"/>
    <property type="project" value="InterPro"/>
</dbReference>
<dbReference type="InterPro" id="IPR005467">
    <property type="entry name" value="His_kinase_dom"/>
</dbReference>
<dbReference type="EC" id="2.7.13.3" evidence="2"/>
<keyword evidence="10" id="KW-0808">Transferase</keyword>
<organism evidence="10 11">
    <name type="scientific">Citrifermentans bremense</name>
    <dbReference type="NCBI Taxonomy" id="60035"/>
    <lineage>
        <taxon>Bacteria</taxon>
        <taxon>Pseudomonadati</taxon>
        <taxon>Thermodesulfobacteriota</taxon>
        <taxon>Desulfuromonadia</taxon>
        <taxon>Geobacterales</taxon>
        <taxon>Geobacteraceae</taxon>
        <taxon>Citrifermentans</taxon>
    </lineage>
</organism>
<dbReference type="Pfam" id="PF08448">
    <property type="entry name" value="PAS_4"/>
    <property type="match status" value="2"/>
</dbReference>
<gene>
    <name evidence="10" type="ORF">GEOBRER4_n3613</name>
</gene>
<dbReference type="InterPro" id="IPR011006">
    <property type="entry name" value="CheY-like_superfamily"/>
</dbReference>
<feature type="transmembrane region" description="Helical" evidence="5">
    <location>
        <begin position="12"/>
        <end position="29"/>
    </location>
</feature>
<evidence type="ECO:0000256" key="3">
    <source>
        <dbReference type="ARBA" id="ARBA00022553"/>
    </source>
</evidence>
<dbReference type="InterPro" id="IPR013656">
    <property type="entry name" value="PAS_4"/>
</dbReference>
<dbReference type="PANTHER" id="PTHR43065:SF42">
    <property type="entry name" value="TWO-COMPONENT SENSOR PPRA"/>
    <property type="match status" value="1"/>
</dbReference>
<dbReference type="InterPro" id="IPR036890">
    <property type="entry name" value="HATPase_C_sf"/>
</dbReference>
<dbReference type="SMART" id="SM00388">
    <property type="entry name" value="HisKA"/>
    <property type="match status" value="1"/>
</dbReference>
<dbReference type="InterPro" id="IPR001610">
    <property type="entry name" value="PAC"/>
</dbReference>
<name>A0A6S6M4Z2_9BACT</name>
<keyword evidence="5" id="KW-0472">Membrane</keyword>
<feature type="modified residue" description="4-aspartylphosphate" evidence="4">
    <location>
        <position position="775"/>
    </location>
</feature>
<dbReference type="SUPFAM" id="SSF55785">
    <property type="entry name" value="PYP-like sensor domain (PAS domain)"/>
    <property type="match status" value="3"/>
</dbReference>
<dbReference type="SUPFAM" id="SSF47384">
    <property type="entry name" value="Homodimeric domain of signal transducing histidine kinase"/>
    <property type="match status" value="1"/>
</dbReference>
<keyword evidence="5" id="KW-1133">Transmembrane helix</keyword>
<dbReference type="Pfam" id="PF00512">
    <property type="entry name" value="HisKA"/>
    <property type="match status" value="1"/>
</dbReference>
<dbReference type="PROSITE" id="PS50110">
    <property type="entry name" value="RESPONSE_REGULATORY"/>
    <property type="match status" value="1"/>
</dbReference>
<dbReference type="AlphaFoldDB" id="A0A6S6M4Z2"/>
<accession>A0A6S6M4Z2</accession>
<dbReference type="Gene3D" id="3.40.50.2300">
    <property type="match status" value="1"/>
</dbReference>